<evidence type="ECO:0000256" key="7">
    <source>
        <dbReference type="ARBA" id="ARBA00023012"/>
    </source>
</evidence>
<dbReference type="InterPro" id="IPR004358">
    <property type="entry name" value="Sig_transdc_His_kin-like_C"/>
</dbReference>
<dbReference type="InterPro" id="IPR000700">
    <property type="entry name" value="PAS-assoc_C"/>
</dbReference>
<dbReference type="CDD" id="cd16922">
    <property type="entry name" value="HATPase_EvgS-ArcB-TorS-like"/>
    <property type="match status" value="1"/>
</dbReference>
<dbReference type="SUPFAM" id="SSF55874">
    <property type="entry name" value="ATPase domain of HSP90 chaperone/DNA topoisomerase II/histidine kinase"/>
    <property type="match status" value="1"/>
</dbReference>
<dbReference type="PANTHER" id="PTHR43711:SF1">
    <property type="entry name" value="HISTIDINE KINASE 1"/>
    <property type="match status" value="1"/>
</dbReference>
<dbReference type="SUPFAM" id="SSF55785">
    <property type="entry name" value="PYP-like sensor domain (PAS domain)"/>
    <property type="match status" value="1"/>
</dbReference>
<keyword evidence="4" id="KW-0597">Phosphoprotein</keyword>
<dbReference type="PRINTS" id="PR00344">
    <property type="entry name" value="BCTRLSENSOR"/>
</dbReference>
<dbReference type="InterPro" id="IPR050736">
    <property type="entry name" value="Sensor_HK_Regulatory"/>
</dbReference>
<dbReference type="Pfam" id="PF00512">
    <property type="entry name" value="HisKA"/>
    <property type="match status" value="1"/>
</dbReference>
<accession>A0A4V2SY28</accession>
<dbReference type="RefSeq" id="WP_131918080.1">
    <property type="nucleotide sequence ID" value="NZ_JAOQNU010000003.1"/>
</dbReference>
<protein>
    <recommendedName>
        <fullName evidence="3">histidine kinase</fullName>
        <ecNumber evidence="3">2.7.13.3</ecNumber>
    </recommendedName>
</protein>
<keyword evidence="12" id="KW-1185">Reference proteome</keyword>
<feature type="domain" description="PAC" evidence="10">
    <location>
        <begin position="86"/>
        <end position="137"/>
    </location>
</feature>
<dbReference type="GO" id="GO:0000155">
    <property type="term" value="F:phosphorelay sensor kinase activity"/>
    <property type="evidence" value="ECO:0007669"/>
    <property type="project" value="InterPro"/>
</dbReference>
<evidence type="ECO:0000259" key="10">
    <source>
        <dbReference type="PROSITE" id="PS50113"/>
    </source>
</evidence>
<gene>
    <name evidence="11" type="ORF">EDD73_103117</name>
</gene>
<evidence type="ECO:0000256" key="5">
    <source>
        <dbReference type="ARBA" id="ARBA00022679"/>
    </source>
</evidence>
<dbReference type="AlphaFoldDB" id="A0A4V2SY28"/>
<dbReference type="CDD" id="cd00082">
    <property type="entry name" value="HisKA"/>
    <property type="match status" value="1"/>
</dbReference>
<dbReference type="GO" id="GO:0006355">
    <property type="term" value="P:regulation of DNA-templated transcription"/>
    <property type="evidence" value="ECO:0007669"/>
    <property type="project" value="InterPro"/>
</dbReference>
<dbReference type="NCBIfam" id="TIGR00229">
    <property type="entry name" value="sensory_box"/>
    <property type="match status" value="1"/>
</dbReference>
<dbReference type="InterPro" id="IPR036890">
    <property type="entry name" value="HATPase_C_sf"/>
</dbReference>
<dbReference type="InterPro" id="IPR035965">
    <property type="entry name" value="PAS-like_dom_sf"/>
</dbReference>
<comment type="catalytic activity">
    <reaction evidence="1">
        <text>ATP + protein L-histidine = ADP + protein N-phospho-L-histidine.</text>
        <dbReference type="EC" id="2.7.13.3"/>
    </reaction>
</comment>
<dbReference type="InterPro" id="IPR036097">
    <property type="entry name" value="HisK_dim/P_sf"/>
</dbReference>
<dbReference type="Pfam" id="PF02518">
    <property type="entry name" value="HATPase_c"/>
    <property type="match status" value="1"/>
</dbReference>
<dbReference type="CDD" id="cd00130">
    <property type="entry name" value="PAS"/>
    <property type="match status" value="1"/>
</dbReference>
<evidence type="ECO:0000313" key="11">
    <source>
        <dbReference type="EMBL" id="TCP68486.1"/>
    </source>
</evidence>
<evidence type="ECO:0000313" key="12">
    <source>
        <dbReference type="Proteomes" id="UP000294813"/>
    </source>
</evidence>
<dbReference type="PROSITE" id="PS50112">
    <property type="entry name" value="PAS"/>
    <property type="match status" value="1"/>
</dbReference>
<dbReference type="Gene3D" id="3.30.565.10">
    <property type="entry name" value="Histidine kinase-like ATPase, C-terminal domain"/>
    <property type="match status" value="1"/>
</dbReference>
<dbReference type="InterPro" id="IPR000014">
    <property type="entry name" value="PAS"/>
</dbReference>
<sequence>MNSSVKHSPSSSGEIRLKRIIDHTPVGVCVTDEKGFFRSVNPAYCRIYGYSPEELIGQHFTVVVPPESRQLLCDLHERFMHYGSEIRGEWTVMSKSGKQLTVLAEAALIHDVDGQPQKATFVLDISDRKQMEQALQTAKEDAERANRFKSEFLSHMNHELRTPLNAILGYTQLLDSTLDVPPASEEQRLFTQHILKSSWHLLSLIDDILDLARIEAGKLPIQLTHIPLESLLNEVLSMLAAQPNSHNVDVQLIPPGPDQQVFADMTRLKQVLVNLGSNAIKYNRPGGTVTLRCERPDPTLVRILVEDTGPGIDPAQMPNLFRPFERLGAEKTTIPGSGLGLSITQKLVHLMNGSIGVDSRLGKGSVFSIDLPVTGAP</sequence>
<comment type="caution">
    <text evidence="11">The sequence shown here is derived from an EMBL/GenBank/DDBJ whole genome shotgun (WGS) entry which is preliminary data.</text>
</comment>
<evidence type="ECO:0000256" key="3">
    <source>
        <dbReference type="ARBA" id="ARBA00012438"/>
    </source>
</evidence>
<dbReference type="SMART" id="SM00388">
    <property type="entry name" value="HisKA"/>
    <property type="match status" value="1"/>
</dbReference>
<dbReference type="SMART" id="SM00091">
    <property type="entry name" value="PAS"/>
    <property type="match status" value="1"/>
</dbReference>
<reference evidence="11 12" key="1">
    <citation type="submission" date="2019-03" db="EMBL/GenBank/DDBJ databases">
        <title>Genomic Encyclopedia of Type Strains, Phase IV (KMG-IV): sequencing the most valuable type-strain genomes for metagenomic binning, comparative biology and taxonomic classification.</title>
        <authorList>
            <person name="Goeker M."/>
        </authorList>
    </citation>
    <scope>NUCLEOTIDE SEQUENCE [LARGE SCALE GENOMIC DNA]</scope>
    <source>
        <strain evidence="11 12">DSM 11170</strain>
    </source>
</reference>
<evidence type="ECO:0000256" key="2">
    <source>
        <dbReference type="ARBA" id="ARBA00004370"/>
    </source>
</evidence>
<evidence type="ECO:0000256" key="1">
    <source>
        <dbReference type="ARBA" id="ARBA00000085"/>
    </source>
</evidence>
<organism evidence="11 12">
    <name type="scientific">Heliophilum fasciatum</name>
    <dbReference type="NCBI Taxonomy" id="35700"/>
    <lineage>
        <taxon>Bacteria</taxon>
        <taxon>Bacillati</taxon>
        <taxon>Bacillota</taxon>
        <taxon>Clostridia</taxon>
        <taxon>Eubacteriales</taxon>
        <taxon>Heliobacteriaceae</taxon>
        <taxon>Heliophilum</taxon>
    </lineage>
</organism>
<keyword evidence="6" id="KW-0418">Kinase</keyword>
<dbReference type="GO" id="GO:0016020">
    <property type="term" value="C:membrane"/>
    <property type="evidence" value="ECO:0007669"/>
    <property type="project" value="UniProtKB-SubCell"/>
</dbReference>
<feature type="domain" description="PAS" evidence="9">
    <location>
        <begin position="13"/>
        <end position="83"/>
    </location>
</feature>
<dbReference type="OrthoDB" id="9813394at2"/>
<dbReference type="PANTHER" id="PTHR43711">
    <property type="entry name" value="TWO-COMPONENT HISTIDINE KINASE"/>
    <property type="match status" value="1"/>
</dbReference>
<comment type="subcellular location">
    <subcellularLocation>
        <location evidence="2">Membrane</location>
    </subcellularLocation>
</comment>
<dbReference type="EMBL" id="SLXT01000003">
    <property type="protein sequence ID" value="TCP68486.1"/>
    <property type="molecule type" value="Genomic_DNA"/>
</dbReference>
<feature type="domain" description="Histidine kinase" evidence="8">
    <location>
        <begin position="155"/>
        <end position="375"/>
    </location>
</feature>
<dbReference type="InterPro" id="IPR003661">
    <property type="entry name" value="HisK_dim/P_dom"/>
</dbReference>
<evidence type="ECO:0000256" key="6">
    <source>
        <dbReference type="ARBA" id="ARBA00022777"/>
    </source>
</evidence>
<dbReference type="EC" id="2.7.13.3" evidence="3"/>
<evidence type="ECO:0000256" key="4">
    <source>
        <dbReference type="ARBA" id="ARBA00022553"/>
    </source>
</evidence>
<keyword evidence="7" id="KW-0902">Two-component regulatory system</keyword>
<dbReference type="Pfam" id="PF00989">
    <property type="entry name" value="PAS"/>
    <property type="match status" value="1"/>
</dbReference>
<proteinExistence type="predicted"/>
<dbReference type="SUPFAM" id="SSF47384">
    <property type="entry name" value="Homodimeric domain of signal transducing histidine kinase"/>
    <property type="match status" value="1"/>
</dbReference>
<dbReference type="InterPro" id="IPR005467">
    <property type="entry name" value="His_kinase_dom"/>
</dbReference>
<dbReference type="SMART" id="SM00387">
    <property type="entry name" value="HATPase_c"/>
    <property type="match status" value="1"/>
</dbReference>
<keyword evidence="5" id="KW-0808">Transferase</keyword>
<dbReference type="PROSITE" id="PS50113">
    <property type="entry name" value="PAC"/>
    <property type="match status" value="1"/>
</dbReference>
<dbReference type="Gene3D" id="1.10.287.130">
    <property type="match status" value="1"/>
</dbReference>
<evidence type="ECO:0000259" key="9">
    <source>
        <dbReference type="PROSITE" id="PS50112"/>
    </source>
</evidence>
<dbReference type="InterPro" id="IPR003594">
    <property type="entry name" value="HATPase_dom"/>
</dbReference>
<evidence type="ECO:0000259" key="8">
    <source>
        <dbReference type="PROSITE" id="PS50109"/>
    </source>
</evidence>
<dbReference type="PROSITE" id="PS50109">
    <property type="entry name" value="HIS_KIN"/>
    <property type="match status" value="1"/>
</dbReference>
<dbReference type="Gene3D" id="3.30.450.20">
    <property type="entry name" value="PAS domain"/>
    <property type="match status" value="1"/>
</dbReference>
<name>A0A4V2SY28_9FIRM</name>
<dbReference type="Proteomes" id="UP000294813">
    <property type="component" value="Unassembled WGS sequence"/>
</dbReference>
<dbReference type="FunFam" id="3.30.565.10:FF:000006">
    <property type="entry name" value="Sensor histidine kinase WalK"/>
    <property type="match status" value="1"/>
</dbReference>
<dbReference type="InterPro" id="IPR013767">
    <property type="entry name" value="PAS_fold"/>
</dbReference>